<evidence type="ECO:0000256" key="5">
    <source>
        <dbReference type="ARBA" id="ARBA00022475"/>
    </source>
</evidence>
<dbReference type="SUPFAM" id="SSF103039">
    <property type="entry name" value="CheC-like"/>
    <property type="match status" value="1"/>
</dbReference>
<dbReference type="PANTHER" id="PTHR30034">
    <property type="entry name" value="FLAGELLAR MOTOR SWITCH PROTEIN FLIM"/>
    <property type="match status" value="1"/>
</dbReference>
<dbReference type="RefSeq" id="WP_072716310.1">
    <property type="nucleotide sequence ID" value="NZ_FRAU01000010.1"/>
</dbReference>
<dbReference type="GO" id="GO:0005886">
    <property type="term" value="C:plasma membrane"/>
    <property type="evidence" value="ECO:0007669"/>
    <property type="project" value="UniProtKB-SubCell"/>
</dbReference>
<evidence type="ECO:0000256" key="11">
    <source>
        <dbReference type="NCBIfam" id="TIGR01397"/>
    </source>
</evidence>
<comment type="subcellular location">
    <subcellularLocation>
        <location evidence="1">Bacterial flagellum basal body</location>
    </subcellularLocation>
    <subcellularLocation>
        <location evidence="2">Cell membrane</location>
        <topology evidence="2">Peripheral membrane protein</topology>
    </subcellularLocation>
</comment>
<name>A0A1M6X540_9BACT</name>
<dbReference type="Pfam" id="PF01052">
    <property type="entry name" value="FliMN_C"/>
    <property type="match status" value="1"/>
</dbReference>
<keyword evidence="6" id="KW-0145">Chemotaxis</keyword>
<dbReference type="InterPro" id="IPR036429">
    <property type="entry name" value="SpoA-like_sf"/>
</dbReference>
<evidence type="ECO:0000256" key="10">
    <source>
        <dbReference type="ARBA" id="ARBA00025044"/>
    </source>
</evidence>
<dbReference type="InterPro" id="IPR028976">
    <property type="entry name" value="CheC-like_sf"/>
</dbReference>
<dbReference type="GO" id="GO:0071978">
    <property type="term" value="P:bacterial-type flagellum-dependent swarming motility"/>
    <property type="evidence" value="ECO:0007669"/>
    <property type="project" value="TreeGrafter"/>
</dbReference>
<dbReference type="GO" id="GO:0009425">
    <property type="term" value="C:bacterial-type flagellum basal body"/>
    <property type="evidence" value="ECO:0007669"/>
    <property type="project" value="UniProtKB-SubCell"/>
</dbReference>
<keyword evidence="13" id="KW-0282">Flagellum</keyword>
<dbReference type="PIRSF" id="PIRSF002888">
    <property type="entry name" value="FliM"/>
    <property type="match status" value="1"/>
</dbReference>
<evidence type="ECO:0000313" key="14">
    <source>
        <dbReference type="Proteomes" id="UP000185812"/>
    </source>
</evidence>
<evidence type="ECO:0000256" key="7">
    <source>
        <dbReference type="ARBA" id="ARBA00022779"/>
    </source>
</evidence>
<keyword evidence="13" id="KW-0966">Cell projection</keyword>
<dbReference type="SUPFAM" id="SSF101801">
    <property type="entry name" value="Surface presentation of antigens (SPOA)"/>
    <property type="match status" value="1"/>
</dbReference>
<comment type="function">
    <text evidence="10">FliM is one of three proteins (FliG, FliN, FliM) that forms the rotor-mounted switch complex (C ring), located at the base of the basal body. This complex interacts with the CheY and CheZ chemotaxis proteins, in addition to contacting components of the motor that determine the direction of flagellar rotation.</text>
</comment>
<evidence type="ECO:0000256" key="2">
    <source>
        <dbReference type="ARBA" id="ARBA00004202"/>
    </source>
</evidence>
<keyword evidence="7" id="KW-0283">Flagellar rotation</keyword>
<gene>
    <name evidence="13" type="ORF">SAMN04488087_2505</name>
</gene>
<dbReference type="InterPro" id="IPR001543">
    <property type="entry name" value="FliN-like_C"/>
</dbReference>
<evidence type="ECO:0000259" key="12">
    <source>
        <dbReference type="Pfam" id="PF01052"/>
    </source>
</evidence>
<dbReference type="GO" id="GO:0003774">
    <property type="term" value="F:cytoskeletal motor activity"/>
    <property type="evidence" value="ECO:0007669"/>
    <property type="project" value="InterPro"/>
</dbReference>
<evidence type="ECO:0000256" key="8">
    <source>
        <dbReference type="ARBA" id="ARBA00023136"/>
    </source>
</evidence>
<evidence type="ECO:0000313" key="13">
    <source>
        <dbReference type="EMBL" id="SHL01043.1"/>
    </source>
</evidence>
<dbReference type="Proteomes" id="UP000185812">
    <property type="component" value="Unassembled WGS sequence"/>
</dbReference>
<keyword evidence="9" id="KW-0975">Bacterial flagellum</keyword>
<dbReference type="CDD" id="cd17908">
    <property type="entry name" value="FliM"/>
    <property type="match status" value="1"/>
</dbReference>
<keyword evidence="8" id="KW-0472">Membrane</keyword>
<sequence length="348" mass="40076">MAKPLSQEEIDILLEVRSQIGEQGDYDLEALESMMTAEAEKKILPYNFKRPRLFSQDQMRVLHYVHEAFARDLSVYLSAQLRTLVDITLSAIDQVLYSEFVMSSAPPSALYVVDVQPLHQKIVFEMDPRLAIYTVEKLFGGPGVFLRKPRELSQIERRIMDKVMMRAFRELEKAWLQIHEIHLKESGFESNAEFVQILPGVEPALVATFEVAIYEQRSFINICYPYILLERMLGHSAMKQWRSSSTTEVPPAIRQRYEEQLKKIEVELRAEIGRTRIPLSELMTLEVGDVIVLERRVNQPIQVYIGQHEKFKAIPGRSGKHRALRILEVVPPELPVDEDELESNASAA</sequence>
<dbReference type="GO" id="GO:0050918">
    <property type="term" value="P:positive chemotaxis"/>
    <property type="evidence" value="ECO:0007669"/>
    <property type="project" value="TreeGrafter"/>
</dbReference>
<evidence type="ECO:0000256" key="4">
    <source>
        <dbReference type="ARBA" id="ARBA00021898"/>
    </source>
</evidence>
<feature type="domain" description="Flagellar motor switch protein FliN-like C-terminal" evidence="12">
    <location>
        <begin position="259"/>
        <end position="330"/>
    </location>
</feature>
<keyword evidence="13" id="KW-0969">Cilium</keyword>
<dbReference type="Gene3D" id="2.30.330.10">
    <property type="entry name" value="SpoA-like"/>
    <property type="match status" value="1"/>
</dbReference>
<organism evidence="13 14">
    <name type="scientific">Rhodothermus profundi</name>
    <dbReference type="NCBI Taxonomy" id="633813"/>
    <lineage>
        <taxon>Bacteria</taxon>
        <taxon>Pseudomonadati</taxon>
        <taxon>Rhodothermota</taxon>
        <taxon>Rhodothermia</taxon>
        <taxon>Rhodothermales</taxon>
        <taxon>Rhodothermaceae</taxon>
        <taxon>Rhodothermus</taxon>
    </lineage>
</organism>
<protein>
    <recommendedName>
        <fullName evidence="4 11">Flagellar motor switch protein FliM</fullName>
    </recommendedName>
</protein>
<dbReference type="PANTHER" id="PTHR30034:SF6">
    <property type="entry name" value="YOP PROTEINS TRANSLOCATION PROTEIN Q"/>
    <property type="match status" value="1"/>
</dbReference>
<dbReference type="AlphaFoldDB" id="A0A1M6X540"/>
<dbReference type="InterPro" id="IPR001689">
    <property type="entry name" value="Flag_FliM"/>
</dbReference>
<dbReference type="STRING" id="633813.SAMN04488087_2505"/>
<dbReference type="NCBIfam" id="TIGR01397">
    <property type="entry name" value="fliM_switch"/>
    <property type="match status" value="1"/>
</dbReference>
<keyword evidence="5" id="KW-1003">Cell membrane</keyword>
<accession>A0A1M6X540</accession>
<evidence type="ECO:0000256" key="9">
    <source>
        <dbReference type="ARBA" id="ARBA00023143"/>
    </source>
</evidence>
<evidence type="ECO:0000256" key="1">
    <source>
        <dbReference type="ARBA" id="ARBA00004117"/>
    </source>
</evidence>
<dbReference type="PRINTS" id="PR00955">
    <property type="entry name" value="FLGMOTORFLIM"/>
</dbReference>
<dbReference type="OrthoDB" id="9806941at2"/>
<dbReference type="Pfam" id="PF02154">
    <property type="entry name" value="FliM"/>
    <property type="match status" value="1"/>
</dbReference>
<proteinExistence type="inferred from homology"/>
<dbReference type="EMBL" id="FRAU01000010">
    <property type="protein sequence ID" value="SHL01043.1"/>
    <property type="molecule type" value="Genomic_DNA"/>
</dbReference>
<reference evidence="14" key="1">
    <citation type="submission" date="2016-11" db="EMBL/GenBank/DDBJ databases">
        <authorList>
            <person name="Varghese N."/>
            <person name="Submissions S."/>
        </authorList>
    </citation>
    <scope>NUCLEOTIDE SEQUENCE [LARGE SCALE GENOMIC DNA]</scope>
    <source>
        <strain evidence="14">DSM 22212</strain>
    </source>
</reference>
<evidence type="ECO:0000256" key="6">
    <source>
        <dbReference type="ARBA" id="ARBA00022500"/>
    </source>
</evidence>
<dbReference type="Gene3D" id="3.40.1550.10">
    <property type="entry name" value="CheC-like"/>
    <property type="match status" value="1"/>
</dbReference>
<keyword evidence="14" id="KW-1185">Reference proteome</keyword>
<evidence type="ECO:0000256" key="3">
    <source>
        <dbReference type="ARBA" id="ARBA00011049"/>
    </source>
</evidence>
<comment type="similarity">
    <text evidence="3">Belongs to the FliM family.</text>
</comment>